<keyword evidence="1" id="KW-1133">Transmembrane helix</keyword>
<evidence type="ECO:0000313" key="2">
    <source>
        <dbReference type="EMBL" id="AUR52459.1"/>
    </source>
</evidence>
<dbReference type="PANTHER" id="PTHR35804:SF1">
    <property type="entry name" value="LYSINE EXPORTER LYSO"/>
    <property type="match status" value="1"/>
</dbReference>
<evidence type="ECO:0008006" key="4">
    <source>
        <dbReference type="Google" id="ProtNLM"/>
    </source>
</evidence>
<proteinExistence type="predicted"/>
<gene>
    <name evidence="2" type="ORF">CUN60_09170</name>
</gene>
<feature type="transmembrane region" description="Helical" evidence="1">
    <location>
        <begin position="133"/>
        <end position="151"/>
    </location>
</feature>
<sequence length="301" mass="32812">MIQLLAILGALVLGYGIKNLPISDSALNKTLVYIVVLILFVMGYELGSSSSDLISQLISLSRIVVTFTIALFLANFYACYWLLKKINRSLRKPLHHSKSANFLQFARESGKYVVIIIIGMCCGVLIKHPLHALSEFISLLLFILLFIIGHQMRANGVSLVSVILNRNGLKLAALIIISSLIAGSIAAYICGIKWTHGLILSSGFGWYTLSSILTGNLIDQNYGAMAFFIDFIREVIAIILIPSLGQRYPASMVGYCGGTAMDFSLPVIKQNLHEECVILAISSGMLLSIAVPVLISVFAKL</sequence>
<evidence type="ECO:0000256" key="1">
    <source>
        <dbReference type="SAM" id="Phobius"/>
    </source>
</evidence>
<keyword evidence="3" id="KW-1185">Reference proteome</keyword>
<dbReference type="GO" id="GO:0015661">
    <property type="term" value="F:L-lysine efflux transmembrane transporter activity"/>
    <property type="evidence" value="ECO:0007669"/>
    <property type="project" value="InterPro"/>
</dbReference>
<organism evidence="2 3">
    <name type="scientific">Aquella oligotrophica</name>
    <dbReference type="NCBI Taxonomy" id="2067065"/>
    <lineage>
        <taxon>Bacteria</taxon>
        <taxon>Pseudomonadati</taxon>
        <taxon>Pseudomonadota</taxon>
        <taxon>Betaproteobacteria</taxon>
        <taxon>Neisseriales</taxon>
        <taxon>Neisseriaceae</taxon>
        <taxon>Aquella</taxon>
    </lineage>
</organism>
<feature type="transmembrane region" description="Helical" evidence="1">
    <location>
        <begin position="171"/>
        <end position="191"/>
    </location>
</feature>
<evidence type="ECO:0000313" key="3">
    <source>
        <dbReference type="Proteomes" id="UP000236655"/>
    </source>
</evidence>
<dbReference type="OrthoDB" id="5451742at2"/>
<dbReference type="EMBL" id="CP024847">
    <property type="protein sequence ID" value="AUR52459.1"/>
    <property type="molecule type" value="Genomic_DNA"/>
</dbReference>
<keyword evidence="1" id="KW-0812">Transmembrane</keyword>
<name>A0A2I7N7M5_9NEIS</name>
<dbReference type="Proteomes" id="UP000236655">
    <property type="component" value="Chromosome"/>
</dbReference>
<feature type="transmembrane region" description="Helical" evidence="1">
    <location>
        <begin position="59"/>
        <end position="83"/>
    </location>
</feature>
<feature type="transmembrane region" description="Helical" evidence="1">
    <location>
        <begin position="276"/>
        <end position="299"/>
    </location>
</feature>
<accession>A0A2I7N7M5</accession>
<dbReference type="GO" id="GO:0005886">
    <property type="term" value="C:plasma membrane"/>
    <property type="evidence" value="ECO:0007669"/>
    <property type="project" value="TreeGrafter"/>
</dbReference>
<dbReference type="Pfam" id="PF03956">
    <property type="entry name" value="Lys_export"/>
    <property type="match status" value="1"/>
</dbReference>
<dbReference type="PANTHER" id="PTHR35804">
    <property type="entry name" value="LYSINE EXPORTER LYSO"/>
    <property type="match status" value="1"/>
</dbReference>
<feature type="transmembrane region" description="Helical" evidence="1">
    <location>
        <begin position="30"/>
        <end position="47"/>
    </location>
</feature>
<protein>
    <recommendedName>
        <fullName evidence="4">Lysine exporter LysO family protein</fullName>
    </recommendedName>
</protein>
<feature type="transmembrane region" description="Helical" evidence="1">
    <location>
        <begin position="198"/>
        <end position="218"/>
    </location>
</feature>
<reference evidence="3" key="1">
    <citation type="submission" date="2017-11" db="EMBL/GenBank/DDBJ databases">
        <authorList>
            <person name="Chan K.G."/>
            <person name="Lee L.S."/>
        </authorList>
    </citation>
    <scope>NUCLEOTIDE SEQUENCE [LARGE SCALE GENOMIC DNA]</scope>
    <source>
        <strain evidence="3">DSM 100970</strain>
    </source>
</reference>
<dbReference type="RefSeq" id="WP_102951752.1">
    <property type="nucleotide sequence ID" value="NZ_CP024847.1"/>
</dbReference>
<dbReference type="KEGG" id="nba:CUN60_09170"/>
<feature type="transmembrane region" description="Helical" evidence="1">
    <location>
        <begin position="109"/>
        <end position="126"/>
    </location>
</feature>
<dbReference type="InterPro" id="IPR005642">
    <property type="entry name" value="LysO"/>
</dbReference>
<dbReference type="AlphaFoldDB" id="A0A2I7N7M5"/>
<keyword evidence="1" id="KW-0472">Membrane</keyword>